<feature type="domain" description="HTH cro/C1-type" evidence="2">
    <location>
        <begin position="73"/>
        <end position="127"/>
    </location>
</feature>
<evidence type="ECO:0000313" key="4">
    <source>
        <dbReference type="Proteomes" id="UP000606172"/>
    </source>
</evidence>
<keyword evidence="4" id="KW-1185">Reference proteome</keyword>
<dbReference type="InterPro" id="IPR052345">
    <property type="entry name" value="Rad_response_metalloprotease"/>
</dbReference>
<dbReference type="PROSITE" id="PS50943">
    <property type="entry name" value="HTH_CROC1"/>
    <property type="match status" value="1"/>
</dbReference>
<sequence>MLPEPRRWSELGLLVLRTIRDSPVSSQETMYDGVILAVEQSYPGCADSLSTHWRVCDYRTMTTLDWSEIGERVREARLTMRMSQEQLAQKTDLDRTMISKIEAGSRRLDALELVRLSRALDMPMGHFLNTPPAVMSHRTPLAEDTVTNSAQISYRLDSSLAAWIREIGMLVSLGTLDLKPIKRYPHKVDGPSAAAEAARWLRGDLGLGASAIDSMAGLSERCGQYVLVTDLPGDGASAVDGDIAAAVVSLSGLPGRRRSTAAHELGHLILGDEYSTDAGVNASRSEREAMIDAFAAELLLPVEVVRRAREANASSRSILVRLAAEYRTSWTLVLRQARAAGLITAGEEKSFVRIRRPMQSSETPWDGPLCPTSAPSVCLRALHTP</sequence>
<dbReference type="Pfam" id="PF06114">
    <property type="entry name" value="Peptidase_M78"/>
    <property type="match status" value="1"/>
</dbReference>
<dbReference type="Pfam" id="PF01381">
    <property type="entry name" value="HTH_3"/>
    <property type="match status" value="1"/>
</dbReference>
<gene>
    <name evidence="3" type="ORF">Ssi02_33800</name>
</gene>
<evidence type="ECO:0000259" key="2">
    <source>
        <dbReference type="PROSITE" id="PS50943"/>
    </source>
</evidence>
<dbReference type="GO" id="GO:0003677">
    <property type="term" value="F:DNA binding"/>
    <property type="evidence" value="ECO:0007669"/>
    <property type="project" value="InterPro"/>
</dbReference>
<accession>A0A919RIT8</accession>
<evidence type="ECO:0000313" key="3">
    <source>
        <dbReference type="EMBL" id="GII93149.1"/>
    </source>
</evidence>
<dbReference type="AlphaFoldDB" id="A0A919RIT8"/>
<dbReference type="InterPro" id="IPR010359">
    <property type="entry name" value="IrrE_HExxH"/>
</dbReference>
<dbReference type="PANTHER" id="PTHR43236">
    <property type="entry name" value="ANTITOXIN HIGA1"/>
    <property type="match status" value="1"/>
</dbReference>
<dbReference type="Gene3D" id="1.10.10.2910">
    <property type="match status" value="1"/>
</dbReference>
<dbReference type="Proteomes" id="UP000606172">
    <property type="component" value="Unassembled WGS sequence"/>
</dbReference>
<comment type="similarity">
    <text evidence="1">Belongs to the short-chain fatty acyl-CoA assimilation regulator (ScfR) family.</text>
</comment>
<dbReference type="CDD" id="cd00093">
    <property type="entry name" value="HTH_XRE"/>
    <property type="match status" value="1"/>
</dbReference>
<protein>
    <recommendedName>
        <fullName evidence="2">HTH cro/C1-type domain-containing protein</fullName>
    </recommendedName>
</protein>
<dbReference type="PANTHER" id="PTHR43236:SF2">
    <property type="entry name" value="BLL0069 PROTEIN"/>
    <property type="match status" value="1"/>
</dbReference>
<dbReference type="SMART" id="SM00530">
    <property type="entry name" value="HTH_XRE"/>
    <property type="match status" value="1"/>
</dbReference>
<dbReference type="InterPro" id="IPR001387">
    <property type="entry name" value="Cro/C1-type_HTH"/>
</dbReference>
<dbReference type="EMBL" id="BOOW01000020">
    <property type="protein sequence ID" value="GII93149.1"/>
    <property type="molecule type" value="Genomic_DNA"/>
</dbReference>
<reference evidence="3" key="1">
    <citation type="submission" date="2021-01" db="EMBL/GenBank/DDBJ databases">
        <title>Whole genome shotgun sequence of Sinosporangium siamense NBRC 109515.</title>
        <authorList>
            <person name="Komaki H."/>
            <person name="Tamura T."/>
        </authorList>
    </citation>
    <scope>NUCLEOTIDE SEQUENCE</scope>
    <source>
        <strain evidence="3">NBRC 109515</strain>
    </source>
</reference>
<dbReference type="InterPro" id="IPR010982">
    <property type="entry name" value="Lambda_DNA-bd_dom_sf"/>
</dbReference>
<dbReference type="Gene3D" id="1.10.260.40">
    <property type="entry name" value="lambda repressor-like DNA-binding domains"/>
    <property type="match status" value="1"/>
</dbReference>
<evidence type="ECO:0000256" key="1">
    <source>
        <dbReference type="ARBA" id="ARBA00007227"/>
    </source>
</evidence>
<comment type="caution">
    <text evidence="3">The sequence shown here is derived from an EMBL/GenBank/DDBJ whole genome shotgun (WGS) entry which is preliminary data.</text>
</comment>
<name>A0A919RIT8_9ACTN</name>
<proteinExistence type="inferred from homology"/>
<organism evidence="3 4">
    <name type="scientific">Sinosporangium siamense</name>
    <dbReference type="NCBI Taxonomy" id="1367973"/>
    <lineage>
        <taxon>Bacteria</taxon>
        <taxon>Bacillati</taxon>
        <taxon>Actinomycetota</taxon>
        <taxon>Actinomycetes</taxon>
        <taxon>Streptosporangiales</taxon>
        <taxon>Streptosporangiaceae</taxon>
        <taxon>Sinosporangium</taxon>
    </lineage>
</organism>
<dbReference type="SUPFAM" id="SSF47413">
    <property type="entry name" value="lambda repressor-like DNA-binding domains"/>
    <property type="match status" value="1"/>
</dbReference>